<dbReference type="Proteomes" id="UP000228934">
    <property type="component" value="Unassembled WGS sequence"/>
</dbReference>
<evidence type="ECO:0000256" key="1">
    <source>
        <dbReference type="SAM" id="MobiDB-lite"/>
    </source>
</evidence>
<dbReference type="EMBL" id="KZ369101">
    <property type="protein sequence ID" value="PIO10566.1"/>
    <property type="molecule type" value="Genomic_DNA"/>
</dbReference>
<keyword evidence="3" id="KW-1185">Reference proteome</keyword>
<feature type="compositionally biased region" description="Basic residues" evidence="1">
    <location>
        <begin position="46"/>
        <end position="60"/>
    </location>
</feature>
<evidence type="ECO:0000313" key="3">
    <source>
        <dbReference type="Proteomes" id="UP000228934"/>
    </source>
</evidence>
<evidence type="ECO:0000313" key="2">
    <source>
        <dbReference type="EMBL" id="PIO10566.1"/>
    </source>
</evidence>
<proteinExistence type="predicted"/>
<dbReference type="AlphaFoldDB" id="A0A2G9Q4N4"/>
<sequence length="60" mass="7227">MLHIPISGLKYLCTKYTYFFSQRREKTRRTPLIRGDHGPPTSGRRGNFHKPNQRRRRETL</sequence>
<organism evidence="2 3">
    <name type="scientific">Aquarana catesbeiana</name>
    <name type="common">American bullfrog</name>
    <name type="synonym">Rana catesbeiana</name>
    <dbReference type="NCBI Taxonomy" id="8400"/>
    <lineage>
        <taxon>Eukaryota</taxon>
        <taxon>Metazoa</taxon>
        <taxon>Chordata</taxon>
        <taxon>Craniata</taxon>
        <taxon>Vertebrata</taxon>
        <taxon>Euteleostomi</taxon>
        <taxon>Amphibia</taxon>
        <taxon>Batrachia</taxon>
        <taxon>Anura</taxon>
        <taxon>Neobatrachia</taxon>
        <taxon>Ranoidea</taxon>
        <taxon>Ranidae</taxon>
        <taxon>Aquarana</taxon>
    </lineage>
</organism>
<reference evidence="3" key="1">
    <citation type="journal article" date="2017" name="Nat. Commun.">
        <title>The North American bullfrog draft genome provides insight into hormonal regulation of long noncoding RNA.</title>
        <authorList>
            <person name="Hammond S.A."/>
            <person name="Warren R.L."/>
            <person name="Vandervalk B.P."/>
            <person name="Kucuk E."/>
            <person name="Khan H."/>
            <person name="Gibb E.A."/>
            <person name="Pandoh P."/>
            <person name="Kirk H."/>
            <person name="Zhao Y."/>
            <person name="Jones M."/>
            <person name="Mungall A.J."/>
            <person name="Coope R."/>
            <person name="Pleasance S."/>
            <person name="Moore R.A."/>
            <person name="Holt R.A."/>
            <person name="Round J.M."/>
            <person name="Ohora S."/>
            <person name="Walle B.V."/>
            <person name="Veldhoen N."/>
            <person name="Helbing C.C."/>
            <person name="Birol I."/>
        </authorList>
    </citation>
    <scope>NUCLEOTIDE SEQUENCE [LARGE SCALE GENOMIC DNA]</scope>
</reference>
<name>A0A2G9Q4N4_AQUCT</name>
<feature type="region of interest" description="Disordered" evidence="1">
    <location>
        <begin position="24"/>
        <end position="60"/>
    </location>
</feature>
<accession>A0A2G9Q4N4</accession>
<gene>
    <name evidence="2" type="ORF">AB205_0075560</name>
</gene>
<protein>
    <submittedName>
        <fullName evidence="2">Uncharacterized protein</fullName>
    </submittedName>
</protein>